<organism evidence="2 3">
    <name type="scientific">Nesidiocoris tenuis</name>
    <dbReference type="NCBI Taxonomy" id="355587"/>
    <lineage>
        <taxon>Eukaryota</taxon>
        <taxon>Metazoa</taxon>
        <taxon>Ecdysozoa</taxon>
        <taxon>Arthropoda</taxon>
        <taxon>Hexapoda</taxon>
        <taxon>Insecta</taxon>
        <taxon>Pterygota</taxon>
        <taxon>Neoptera</taxon>
        <taxon>Paraneoptera</taxon>
        <taxon>Hemiptera</taxon>
        <taxon>Heteroptera</taxon>
        <taxon>Panheteroptera</taxon>
        <taxon>Cimicomorpha</taxon>
        <taxon>Miridae</taxon>
        <taxon>Dicyphina</taxon>
        <taxon>Nesidiocoris</taxon>
    </lineage>
</organism>
<name>A0A6H5H4S7_9HEMI</name>
<protein>
    <submittedName>
        <fullName evidence="2">Uncharacterized protein</fullName>
    </submittedName>
</protein>
<keyword evidence="3" id="KW-1185">Reference proteome</keyword>
<dbReference type="AlphaFoldDB" id="A0A6H5H4S7"/>
<evidence type="ECO:0000256" key="1">
    <source>
        <dbReference type="SAM" id="MobiDB-lite"/>
    </source>
</evidence>
<accession>A0A6H5H4S7</accession>
<reference evidence="2 3" key="1">
    <citation type="submission" date="2020-02" db="EMBL/GenBank/DDBJ databases">
        <authorList>
            <person name="Ferguson B K."/>
        </authorList>
    </citation>
    <scope>NUCLEOTIDE SEQUENCE [LARGE SCALE GENOMIC DNA]</scope>
</reference>
<sequence>MPVPVQRLATWRKKHSRVQRFHSAGARSRRGNRSMSPNELSDASNALLYRDHSAVMPDRPIQRKSFRHHHERICRRPCHFVRKRLPSHVGGAKREKMESGWEDTRLQSDSRHGSWDFRWWTNRIA</sequence>
<evidence type="ECO:0000313" key="2">
    <source>
        <dbReference type="EMBL" id="CAB0010509.1"/>
    </source>
</evidence>
<dbReference type="Proteomes" id="UP000479000">
    <property type="component" value="Unassembled WGS sequence"/>
</dbReference>
<evidence type="ECO:0000313" key="3">
    <source>
        <dbReference type="Proteomes" id="UP000479000"/>
    </source>
</evidence>
<dbReference type="EMBL" id="CADCXU010023045">
    <property type="protein sequence ID" value="CAB0010509.1"/>
    <property type="molecule type" value="Genomic_DNA"/>
</dbReference>
<gene>
    <name evidence="2" type="ORF">NTEN_LOCUS15552</name>
</gene>
<feature type="region of interest" description="Disordered" evidence="1">
    <location>
        <begin position="18"/>
        <end position="41"/>
    </location>
</feature>
<proteinExistence type="predicted"/>